<dbReference type="Pfam" id="PF04389">
    <property type="entry name" value="Peptidase_M28"/>
    <property type="match status" value="1"/>
</dbReference>
<dbReference type="SUPFAM" id="SSF53187">
    <property type="entry name" value="Zn-dependent exopeptidases"/>
    <property type="match status" value="1"/>
</dbReference>
<dbReference type="AlphaFoldDB" id="A0AAW2ZHU5"/>
<feature type="domain" description="Peptidase M28" evidence="12">
    <location>
        <begin position="204"/>
        <end position="338"/>
    </location>
</feature>
<comment type="subcellular location">
    <subcellularLocation>
        <location evidence="1">Endoplasmic reticulum membrane</location>
        <topology evidence="1">Single-pass membrane protein</topology>
    </subcellularLocation>
</comment>
<evidence type="ECO:0000313" key="13">
    <source>
        <dbReference type="EMBL" id="KAL0488923.1"/>
    </source>
</evidence>
<keyword evidence="14" id="KW-1185">Reference proteome</keyword>
<comment type="similarity">
    <text evidence="2">Belongs to the nicastrin family.</text>
</comment>
<evidence type="ECO:0000313" key="14">
    <source>
        <dbReference type="Proteomes" id="UP001431209"/>
    </source>
</evidence>
<feature type="chain" id="PRO_5043980146" description="BOS complex subunit NCLN" evidence="11">
    <location>
        <begin position="21"/>
        <end position="540"/>
    </location>
</feature>
<evidence type="ECO:0000256" key="9">
    <source>
        <dbReference type="ARBA" id="ARBA00034873"/>
    </source>
</evidence>
<gene>
    <name evidence="13" type="ORF">AKO1_009096</name>
</gene>
<evidence type="ECO:0000259" key="12">
    <source>
        <dbReference type="Pfam" id="PF04389"/>
    </source>
</evidence>
<evidence type="ECO:0000256" key="2">
    <source>
        <dbReference type="ARBA" id="ARBA00007717"/>
    </source>
</evidence>
<dbReference type="InterPro" id="IPR018247">
    <property type="entry name" value="EF_Hand_1_Ca_BS"/>
</dbReference>
<dbReference type="InterPro" id="IPR007484">
    <property type="entry name" value="Peptidase_M28"/>
</dbReference>
<evidence type="ECO:0000256" key="4">
    <source>
        <dbReference type="ARBA" id="ARBA00022729"/>
    </source>
</evidence>
<feature type="transmembrane region" description="Helical" evidence="10">
    <location>
        <begin position="507"/>
        <end position="530"/>
    </location>
</feature>
<dbReference type="Gene3D" id="3.40.630.10">
    <property type="entry name" value="Zn peptidases"/>
    <property type="match status" value="1"/>
</dbReference>
<dbReference type="PANTHER" id="PTHR31826">
    <property type="entry name" value="NICALIN"/>
    <property type="match status" value="1"/>
</dbReference>
<proteinExistence type="inferred from homology"/>
<evidence type="ECO:0000256" key="5">
    <source>
        <dbReference type="ARBA" id="ARBA00022824"/>
    </source>
</evidence>
<dbReference type="PROSITE" id="PS00018">
    <property type="entry name" value="EF_HAND_1"/>
    <property type="match status" value="1"/>
</dbReference>
<accession>A0AAW2ZHU5</accession>
<protein>
    <recommendedName>
        <fullName evidence="9">BOS complex subunit NCLN</fullName>
    </recommendedName>
</protein>
<keyword evidence="5" id="KW-0256">Endoplasmic reticulum</keyword>
<organism evidence="13 14">
    <name type="scientific">Acrasis kona</name>
    <dbReference type="NCBI Taxonomy" id="1008807"/>
    <lineage>
        <taxon>Eukaryota</taxon>
        <taxon>Discoba</taxon>
        <taxon>Heterolobosea</taxon>
        <taxon>Tetramitia</taxon>
        <taxon>Eutetramitia</taxon>
        <taxon>Acrasidae</taxon>
        <taxon>Acrasis</taxon>
    </lineage>
</organism>
<dbReference type="GO" id="GO:0005789">
    <property type="term" value="C:endoplasmic reticulum membrane"/>
    <property type="evidence" value="ECO:0007669"/>
    <property type="project" value="UniProtKB-SubCell"/>
</dbReference>
<dbReference type="Proteomes" id="UP001431209">
    <property type="component" value="Unassembled WGS sequence"/>
</dbReference>
<name>A0AAW2ZHU5_9EUKA</name>
<dbReference type="GO" id="GO:0009966">
    <property type="term" value="P:regulation of signal transduction"/>
    <property type="evidence" value="ECO:0007669"/>
    <property type="project" value="InterPro"/>
</dbReference>
<comment type="caution">
    <text evidence="13">The sequence shown here is derived from an EMBL/GenBank/DDBJ whole genome shotgun (WGS) entry which is preliminary data.</text>
</comment>
<keyword evidence="8" id="KW-0325">Glycoprotein</keyword>
<evidence type="ECO:0000256" key="7">
    <source>
        <dbReference type="ARBA" id="ARBA00023136"/>
    </source>
</evidence>
<dbReference type="EMBL" id="JAOPGA020001493">
    <property type="protein sequence ID" value="KAL0488923.1"/>
    <property type="molecule type" value="Genomic_DNA"/>
</dbReference>
<evidence type="ECO:0000256" key="6">
    <source>
        <dbReference type="ARBA" id="ARBA00022989"/>
    </source>
</evidence>
<keyword evidence="7 10" id="KW-0472">Membrane</keyword>
<evidence type="ECO:0000256" key="1">
    <source>
        <dbReference type="ARBA" id="ARBA00004389"/>
    </source>
</evidence>
<dbReference type="InterPro" id="IPR016574">
    <property type="entry name" value="Nicalin"/>
</dbReference>
<keyword evidence="6 10" id="KW-1133">Transmembrane helix</keyword>
<sequence>MMRTRITLLVLASILYLAYCSQTFDVYRMLQYDRGNSQLGCRRTTLNGPVSHLTSVPAGKIKSNNTSIAYGGESLSFSRSTVIIKLADLLTHNDKSKINSIQTLVSRDDVTGIIIVVPDRESLAKENNEALLKSFSALERSLFLSETPIEKPVYFVFNNAQVEKLCDQIISEKGGDFLPDSHHIIIDASEASPINNILLTNFEATLRGKVQPAPAIAIVAHYDTLSIVPDLTRGLDTNGSGAVALLELARLFQLLYSSASSRGSYDLMFVLTSGGRLNYEGARHWIQKLPHATLDKLSFVLCLESLGSSELTMHVAEKYAEDDVISLLREFTQSAQHHNTKLEFSLKRVDVTSKEIAWEHEVMSRKNIRSATLSRFKKPVSPQISRSSALDVHVDVNILKNNIKMIAEAIANIIYKKESSYTLFKEGLTPSERFIESWLTSFGHFSRSIHEKNQLLITSLKNVLDRLTNQVNVQEFEPRSTTNSIKLYGNTKVKATVYKVKPIWFDLLLWLPIVGYLVLLHVAIVGVSQFKKNLSSLFSK</sequence>
<evidence type="ECO:0000256" key="3">
    <source>
        <dbReference type="ARBA" id="ARBA00022692"/>
    </source>
</evidence>
<evidence type="ECO:0000256" key="10">
    <source>
        <dbReference type="SAM" id="Phobius"/>
    </source>
</evidence>
<evidence type="ECO:0000256" key="8">
    <source>
        <dbReference type="ARBA" id="ARBA00023180"/>
    </source>
</evidence>
<evidence type="ECO:0000256" key="11">
    <source>
        <dbReference type="SAM" id="SignalP"/>
    </source>
</evidence>
<keyword evidence="3 10" id="KW-0812">Transmembrane</keyword>
<keyword evidence="4 11" id="KW-0732">Signal</keyword>
<feature type="signal peptide" evidence="11">
    <location>
        <begin position="1"/>
        <end position="20"/>
    </location>
</feature>
<reference evidence="13 14" key="1">
    <citation type="submission" date="2024-03" db="EMBL/GenBank/DDBJ databases">
        <title>The Acrasis kona genome and developmental transcriptomes reveal deep origins of eukaryotic multicellular pathways.</title>
        <authorList>
            <person name="Sheikh S."/>
            <person name="Fu C.-J."/>
            <person name="Brown M.W."/>
            <person name="Baldauf S.L."/>
        </authorList>
    </citation>
    <scope>NUCLEOTIDE SEQUENCE [LARGE SCALE GENOMIC DNA]</scope>
    <source>
        <strain evidence="13 14">ATCC MYA-3509</strain>
    </source>
</reference>